<dbReference type="InterPro" id="IPR051011">
    <property type="entry name" value="Metal_resp_trans_reg"/>
</dbReference>
<keyword evidence="1" id="KW-0805">Transcription regulation</keyword>
<dbReference type="InterPro" id="IPR036390">
    <property type="entry name" value="WH_DNA-bd_sf"/>
</dbReference>
<dbReference type="EMBL" id="JBJDQH010000019">
    <property type="protein sequence ID" value="MFK4271674.1"/>
    <property type="molecule type" value="Genomic_DNA"/>
</dbReference>
<dbReference type="Pfam" id="PF12840">
    <property type="entry name" value="HTH_20"/>
    <property type="match status" value="1"/>
</dbReference>
<sequence>MISFVLGVEDLADTRFAVSPLQETVLSLRVLRDPGLSALHLPWRRSVLPGLGTLDTELLMSLIGKRHILPDFLTPRPTHFAPAFEDELAVARQASPDLIRRDLLATHAPGPLPEALHDATATDARAVSLCDTICELLGQYWELAIKPMWPQIRLTLEADMTYRARQLAKGGARLLFTDMHPNLRWHDGVLHIDQVVGEHRTTASGRGLLLIPSVFAHKPAPPIDPDDPPVLAYPSRAVATLWAPPSTPDATALAALLGAPRATLLRILEEPLATTEVARRLGVTASAVSQHLRVLYATGLVTRARHGRQVLYRRSSLGDQLADRIPAA</sequence>
<evidence type="ECO:0000256" key="3">
    <source>
        <dbReference type="ARBA" id="ARBA00023163"/>
    </source>
</evidence>
<accession>A0ABW8M385</accession>
<dbReference type="SMART" id="SM00418">
    <property type="entry name" value="HTH_ARSR"/>
    <property type="match status" value="1"/>
</dbReference>
<dbReference type="InterPro" id="IPR011991">
    <property type="entry name" value="ArsR-like_HTH"/>
</dbReference>
<dbReference type="RefSeq" id="WP_358628365.1">
    <property type="nucleotide sequence ID" value="NZ_JBFAEV010000001.1"/>
</dbReference>
<dbReference type="PANTHER" id="PTHR43132">
    <property type="entry name" value="ARSENICAL RESISTANCE OPERON REPRESSOR ARSR-RELATED"/>
    <property type="match status" value="1"/>
</dbReference>
<evidence type="ECO:0000256" key="2">
    <source>
        <dbReference type="ARBA" id="ARBA00023125"/>
    </source>
</evidence>
<keyword evidence="6" id="KW-1185">Reference proteome</keyword>
<dbReference type="InterPro" id="IPR036388">
    <property type="entry name" value="WH-like_DNA-bd_sf"/>
</dbReference>
<keyword evidence="2" id="KW-0238">DNA-binding</keyword>
<reference evidence="5 6" key="1">
    <citation type="submission" date="2024-11" db="EMBL/GenBank/DDBJ databases">
        <title>The Natural Products Discovery Center: Release of the First 8490 Sequenced Strains for Exploring Actinobacteria Biosynthetic Diversity.</title>
        <authorList>
            <person name="Kalkreuter E."/>
            <person name="Kautsar S.A."/>
            <person name="Yang D."/>
            <person name="Bader C.D."/>
            <person name="Teijaro C.N."/>
            <person name="Fluegel L."/>
            <person name="Davis C.M."/>
            <person name="Simpson J.R."/>
            <person name="Lauterbach L."/>
            <person name="Steele A.D."/>
            <person name="Gui C."/>
            <person name="Meng S."/>
            <person name="Li G."/>
            <person name="Viehrig K."/>
            <person name="Ye F."/>
            <person name="Su P."/>
            <person name="Kiefer A.F."/>
            <person name="Nichols A."/>
            <person name="Cepeda A.J."/>
            <person name="Yan W."/>
            <person name="Fan B."/>
            <person name="Jiang Y."/>
            <person name="Adhikari A."/>
            <person name="Zheng C.-J."/>
            <person name="Schuster L."/>
            <person name="Cowan T.M."/>
            <person name="Smanski M.J."/>
            <person name="Chevrette M.G."/>
            <person name="De Carvalho L.P.S."/>
            <person name="Shen B."/>
        </authorList>
    </citation>
    <scope>NUCLEOTIDE SEQUENCE [LARGE SCALE GENOMIC DNA]</scope>
    <source>
        <strain evidence="5 6">NPDC020863</strain>
    </source>
</reference>
<dbReference type="CDD" id="cd00090">
    <property type="entry name" value="HTH_ARSR"/>
    <property type="match status" value="1"/>
</dbReference>
<dbReference type="PANTHER" id="PTHR43132:SF6">
    <property type="entry name" value="HTH-TYPE TRANSCRIPTIONAL REPRESSOR CZRA"/>
    <property type="match status" value="1"/>
</dbReference>
<comment type="caution">
    <text evidence="5">The sequence shown here is derived from an EMBL/GenBank/DDBJ whole genome shotgun (WGS) entry which is preliminary data.</text>
</comment>
<gene>
    <name evidence="5" type="ORF">ACI2L5_43220</name>
</gene>
<name>A0ABW8M385_9ACTN</name>
<protein>
    <submittedName>
        <fullName evidence="5">ArsR/SmtB family transcription factor</fullName>
    </submittedName>
</protein>
<proteinExistence type="predicted"/>
<dbReference type="Gene3D" id="1.10.10.10">
    <property type="entry name" value="Winged helix-like DNA-binding domain superfamily/Winged helix DNA-binding domain"/>
    <property type="match status" value="1"/>
</dbReference>
<dbReference type="Proteomes" id="UP001620295">
    <property type="component" value="Unassembled WGS sequence"/>
</dbReference>
<dbReference type="InterPro" id="IPR001845">
    <property type="entry name" value="HTH_ArsR_DNA-bd_dom"/>
</dbReference>
<dbReference type="PROSITE" id="PS50987">
    <property type="entry name" value="HTH_ARSR_2"/>
    <property type="match status" value="1"/>
</dbReference>
<evidence type="ECO:0000259" key="4">
    <source>
        <dbReference type="PROSITE" id="PS50987"/>
    </source>
</evidence>
<evidence type="ECO:0000313" key="5">
    <source>
        <dbReference type="EMBL" id="MFK4271674.1"/>
    </source>
</evidence>
<evidence type="ECO:0000313" key="6">
    <source>
        <dbReference type="Proteomes" id="UP001620295"/>
    </source>
</evidence>
<evidence type="ECO:0000256" key="1">
    <source>
        <dbReference type="ARBA" id="ARBA00023015"/>
    </source>
</evidence>
<dbReference type="SUPFAM" id="SSF46785">
    <property type="entry name" value="Winged helix' DNA-binding domain"/>
    <property type="match status" value="1"/>
</dbReference>
<organism evidence="5 6">
    <name type="scientific">Streptomyces milbemycinicus</name>
    <dbReference type="NCBI Taxonomy" id="476552"/>
    <lineage>
        <taxon>Bacteria</taxon>
        <taxon>Bacillati</taxon>
        <taxon>Actinomycetota</taxon>
        <taxon>Actinomycetes</taxon>
        <taxon>Kitasatosporales</taxon>
        <taxon>Streptomycetaceae</taxon>
        <taxon>Streptomyces</taxon>
    </lineage>
</organism>
<keyword evidence="3" id="KW-0804">Transcription</keyword>
<feature type="domain" description="HTH arsR-type" evidence="4">
    <location>
        <begin position="230"/>
        <end position="328"/>
    </location>
</feature>